<dbReference type="EMBL" id="MDYQ01000008">
    <property type="protein sequence ID" value="PRP88637.1"/>
    <property type="molecule type" value="Genomic_DNA"/>
</dbReference>
<keyword evidence="2" id="KW-1185">Reference proteome</keyword>
<sequence>MEAINSKAVGSLIQGIGEDNYSDLSLQIQSYQGSRTKEQRGERDTREERFLLDRSSAITVERIQ</sequence>
<protein>
    <submittedName>
        <fullName evidence="1">Uncharacterized protein</fullName>
    </submittedName>
</protein>
<evidence type="ECO:0000313" key="1">
    <source>
        <dbReference type="EMBL" id="PRP88637.1"/>
    </source>
</evidence>
<accession>A0A2P6NXF4</accession>
<proteinExistence type="predicted"/>
<organism evidence="1 2">
    <name type="scientific">Planoprotostelium fungivorum</name>
    <dbReference type="NCBI Taxonomy" id="1890364"/>
    <lineage>
        <taxon>Eukaryota</taxon>
        <taxon>Amoebozoa</taxon>
        <taxon>Evosea</taxon>
        <taxon>Variosea</taxon>
        <taxon>Cavosteliida</taxon>
        <taxon>Cavosteliaceae</taxon>
        <taxon>Planoprotostelium</taxon>
    </lineage>
</organism>
<comment type="caution">
    <text evidence="1">The sequence shown here is derived from an EMBL/GenBank/DDBJ whole genome shotgun (WGS) entry which is preliminary data.</text>
</comment>
<dbReference type="AlphaFoldDB" id="A0A2P6NXF4"/>
<dbReference type="InParanoid" id="A0A2P6NXF4"/>
<gene>
    <name evidence="1" type="ORF">PROFUN_02733</name>
</gene>
<dbReference type="Proteomes" id="UP000241769">
    <property type="component" value="Unassembled WGS sequence"/>
</dbReference>
<evidence type="ECO:0000313" key="2">
    <source>
        <dbReference type="Proteomes" id="UP000241769"/>
    </source>
</evidence>
<name>A0A2P6NXF4_9EUKA</name>
<reference evidence="1 2" key="1">
    <citation type="journal article" date="2018" name="Genome Biol. Evol.">
        <title>Multiple Roots of Fruiting Body Formation in Amoebozoa.</title>
        <authorList>
            <person name="Hillmann F."/>
            <person name="Forbes G."/>
            <person name="Novohradska S."/>
            <person name="Ferling I."/>
            <person name="Riege K."/>
            <person name="Groth M."/>
            <person name="Westermann M."/>
            <person name="Marz M."/>
            <person name="Spaller T."/>
            <person name="Winckler T."/>
            <person name="Schaap P."/>
            <person name="Glockner G."/>
        </authorList>
    </citation>
    <scope>NUCLEOTIDE SEQUENCE [LARGE SCALE GENOMIC DNA]</scope>
    <source>
        <strain evidence="1 2">Jena</strain>
    </source>
</reference>